<comment type="caution">
    <text evidence="1">The sequence shown here is derived from an EMBL/GenBank/DDBJ whole genome shotgun (WGS) entry which is preliminary data.</text>
</comment>
<organism evidence="1 2">
    <name type="scientific">Kickxella alabastrina</name>
    <dbReference type="NCBI Taxonomy" id="61397"/>
    <lineage>
        <taxon>Eukaryota</taxon>
        <taxon>Fungi</taxon>
        <taxon>Fungi incertae sedis</taxon>
        <taxon>Zoopagomycota</taxon>
        <taxon>Kickxellomycotina</taxon>
        <taxon>Kickxellomycetes</taxon>
        <taxon>Kickxellales</taxon>
        <taxon>Kickxellaceae</taxon>
        <taxon>Kickxella</taxon>
    </lineage>
</organism>
<keyword evidence="2" id="KW-1185">Reference proteome</keyword>
<protein>
    <submittedName>
        <fullName evidence="1">Uncharacterized protein</fullName>
    </submittedName>
</protein>
<reference evidence="1" key="1">
    <citation type="submission" date="2022-07" db="EMBL/GenBank/DDBJ databases">
        <title>Phylogenomic reconstructions and comparative analyses of Kickxellomycotina fungi.</title>
        <authorList>
            <person name="Reynolds N.K."/>
            <person name="Stajich J.E."/>
            <person name="Barry K."/>
            <person name="Grigoriev I.V."/>
            <person name="Crous P."/>
            <person name="Smith M.E."/>
        </authorList>
    </citation>
    <scope>NUCLEOTIDE SEQUENCE</scope>
    <source>
        <strain evidence="1">Benny 63K</strain>
    </source>
</reference>
<gene>
    <name evidence="1" type="ORF">LPJ66_009328</name>
</gene>
<dbReference type="Proteomes" id="UP001150581">
    <property type="component" value="Unassembled WGS sequence"/>
</dbReference>
<evidence type="ECO:0000313" key="1">
    <source>
        <dbReference type="EMBL" id="KAJ1887035.1"/>
    </source>
</evidence>
<proteinExistence type="predicted"/>
<evidence type="ECO:0000313" key="2">
    <source>
        <dbReference type="Proteomes" id="UP001150581"/>
    </source>
</evidence>
<dbReference type="EMBL" id="JANBPG010002103">
    <property type="protein sequence ID" value="KAJ1887035.1"/>
    <property type="molecule type" value="Genomic_DNA"/>
</dbReference>
<accession>A0ACC1I628</accession>
<sequence>ERVARMSAEIRRMDANRMLPGWNYCRFFLLKEPLIQLHQLLGLRAEALAQYDELEAVFAQLLAARSLAWFSPRFGGDRPQDDLGDLLLDTSRRAYHAMLADNSISMFDFRSYLFACQCRLLRDDARYEELAARARRFIPAFTGAMREPGSGRSAAFVAAWTYGACQSIVGVFEGALPQSIAQNHALAAAKAEFLADARRQLDALGAMSGRLPSECCGPAALGAPSHALHEPPLAVSNPVLAEALGSDARFDQIYARTCEQAAQYYAECGRRRFARQMHADVARLLGGRGRWADAARVLEPLVEPRADASVDAPLVELLAHCFRHLRRPRDCLRLLLRLLHEPRLPEPKRAEYSRMLAETTGDVCDGTDGVLDGTDGMLDGTDGVPNPTNTATNATNTATNATGGVLDARHVFRAENLSAAASALGAGISATIVSALAADVTGIIEATAEARSTGGHRLAVQLRSAAALAITLRPGRNTVRLAWPATLSVAGRLRITAVHVIVARTRFAAMGPPAPAAVRLPADPCAPLVSVLAHAAAAQGSAALSLCVRVQKSAVLAGLRVRLFDSAGCAMAVRQADSAVAVAVDSSGALVFRGPLGCDDAPVQVRAVLGAEHPAGTVTVWTEYRLAAEKERLQVAVSAGFVDLRPPLRLDACLRSACAPGREMMLVRAQCLGVSPVRIGRVAGVACAWRGFLRPGECISATVDADADIEASFETLTDVVSAMASGLLDCGLADSGLVDNGLADSGLVDSDHTDSGHTDSGHTDSGHTDSGHTNSDHTNSLLADRTLFSLSEPFVRAMVADHITTSLDWAATLAAGRPVLPDFDARSLSGLQPHDIPPLRRLLADIHAALTAAPLPAAVDNPRRTLTMPLPITTTTTTTTTITTTAAAADKTAAAGFKSEKFSVALADNARFCHVFEPVRMSVQCEWSNGNEVDVEVVCDPDDWLVAGPVRGIVRGIAWFTLVPLKVGFMLLPEVKSADAQRPVLPVVFAYRRVCVLPNPRVSTVYTVPIPV</sequence>
<name>A0ACC1I628_9FUNG</name>
<feature type="non-terminal residue" evidence="1">
    <location>
        <position position="1"/>
    </location>
</feature>